<name>A0AAW1T473_9CHLO</name>
<keyword evidence="2" id="KW-1185">Reference proteome</keyword>
<protein>
    <submittedName>
        <fullName evidence="1">Uncharacterized protein</fullName>
    </submittedName>
</protein>
<dbReference type="AlphaFoldDB" id="A0AAW1T473"/>
<evidence type="ECO:0000313" key="2">
    <source>
        <dbReference type="Proteomes" id="UP001485043"/>
    </source>
</evidence>
<gene>
    <name evidence="1" type="ORF">WJX84_009026</name>
</gene>
<proteinExistence type="predicted"/>
<evidence type="ECO:0000313" key="1">
    <source>
        <dbReference type="EMBL" id="KAK9863435.1"/>
    </source>
</evidence>
<reference evidence="1 2" key="1">
    <citation type="journal article" date="2024" name="Nat. Commun.">
        <title>Phylogenomics reveals the evolutionary origins of lichenization in chlorophyte algae.</title>
        <authorList>
            <person name="Puginier C."/>
            <person name="Libourel C."/>
            <person name="Otte J."/>
            <person name="Skaloud P."/>
            <person name="Haon M."/>
            <person name="Grisel S."/>
            <person name="Petersen M."/>
            <person name="Berrin J.G."/>
            <person name="Delaux P.M."/>
            <person name="Dal Grande F."/>
            <person name="Keller J."/>
        </authorList>
    </citation>
    <scope>NUCLEOTIDE SEQUENCE [LARGE SCALE GENOMIC DNA]</scope>
    <source>
        <strain evidence="1 2">SAG 2523</strain>
    </source>
</reference>
<dbReference type="SUPFAM" id="SSF49590">
    <property type="entry name" value="PHL pollen allergen"/>
    <property type="match status" value="1"/>
</dbReference>
<sequence>MGASIGSCGYGAIPLNSYPYWSIGALSMSNLFFQEGPVEGCGWRLWPKDALLCSINESLARPSSPSPYANRGSGGWLRLWVMNTAGTAGVTGVSIRSTGTSGPWIPMNDNFGTAPNKFGQDPSGAFIGQLAAAAVGQNPPVAAQSTSTAVSG</sequence>
<dbReference type="InterPro" id="IPR036749">
    <property type="entry name" value="Expansin_CBD_sf"/>
</dbReference>
<dbReference type="Proteomes" id="UP001485043">
    <property type="component" value="Unassembled WGS sequence"/>
</dbReference>
<organism evidence="1 2">
    <name type="scientific">Apatococcus fuscideae</name>
    <dbReference type="NCBI Taxonomy" id="2026836"/>
    <lineage>
        <taxon>Eukaryota</taxon>
        <taxon>Viridiplantae</taxon>
        <taxon>Chlorophyta</taxon>
        <taxon>core chlorophytes</taxon>
        <taxon>Trebouxiophyceae</taxon>
        <taxon>Chlorellales</taxon>
        <taxon>Chlorellaceae</taxon>
        <taxon>Apatococcus</taxon>
    </lineage>
</organism>
<comment type="caution">
    <text evidence="1">The sequence shown here is derived from an EMBL/GenBank/DDBJ whole genome shotgun (WGS) entry which is preliminary data.</text>
</comment>
<accession>A0AAW1T473</accession>
<dbReference type="EMBL" id="JALJOV010000472">
    <property type="protein sequence ID" value="KAK9863435.1"/>
    <property type="molecule type" value="Genomic_DNA"/>
</dbReference>